<sequence>MGLLFLVLVQAVMVSVARDVAQSAAEEGLRIARARQGTFARGQAAAVSFARDEPVLQAPSVTVSGTNTIAVRVTGKAPSLLPGVTITVSKTVRGPRERFTTPDSA</sequence>
<evidence type="ECO:0000313" key="1">
    <source>
        <dbReference type="EMBL" id="MUN35378.1"/>
    </source>
</evidence>
<dbReference type="EMBL" id="WOFH01000001">
    <property type="protein sequence ID" value="MUN35378.1"/>
    <property type="molecule type" value="Genomic_DNA"/>
</dbReference>
<evidence type="ECO:0000313" key="2">
    <source>
        <dbReference type="Proteomes" id="UP000432015"/>
    </source>
</evidence>
<gene>
    <name evidence="1" type="ORF">GNZ18_01995</name>
</gene>
<comment type="caution">
    <text evidence="1">The sequence shown here is derived from an EMBL/GenBank/DDBJ whole genome shotgun (WGS) entry which is preliminary data.</text>
</comment>
<keyword evidence="2" id="KW-1185">Reference proteome</keyword>
<protein>
    <submittedName>
        <fullName evidence="1">Pilus assembly protein</fullName>
    </submittedName>
</protein>
<name>A0A7K1KT63_9ACTN</name>
<organism evidence="1 2">
    <name type="scientific">Actinomadura litoris</name>
    <dbReference type="NCBI Taxonomy" id="2678616"/>
    <lineage>
        <taxon>Bacteria</taxon>
        <taxon>Bacillati</taxon>
        <taxon>Actinomycetota</taxon>
        <taxon>Actinomycetes</taxon>
        <taxon>Streptosporangiales</taxon>
        <taxon>Thermomonosporaceae</taxon>
        <taxon>Actinomadura</taxon>
    </lineage>
</organism>
<accession>A0A7K1KT63</accession>
<dbReference type="Proteomes" id="UP000432015">
    <property type="component" value="Unassembled WGS sequence"/>
</dbReference>
<reference evidence="1 2" key="1">
    <citation type="submission" date="2019-11" db="EMBL/GenBank/DDBJ databases">
        <authorList>
            <person name="Cao P."/>
        </authorList>
    </citation>
    <scope>NUCLEOTIDE SEQUENCE [LARGE SCALE GENOMIC DNA]</scope>
    <source>
        <strain evidence="1 2">NEAU-AAG5</strain>
    </source>
</reference>
<proteinExistence type="predicted"/>
<dbReference type="AlphaFoldDB" id="A0A7K1KT63"/>